<feature type="compositionally biased region" description="Low complexity" evidence="1">
    <location>
        <begin position="28"/>
        <end position="58"/>
    </location>
</feature>
<keyword evidence="2" id="KW-0732">Signal</keyword>
<keyword evidence="4" id="KW-1185">Reference proteome</keyword>
<reference evidence="4" key="1">
    <citation type="journal article" date="2019" name="Int. J. Syst. Evol. Microbiol.">
        <title>The Global Catalogue of Microorganisms (GCM) 10K type strain sequencing project: providing services to taxonomists for standard genome sequencing and annotation.</title>
        <authorList>
            <consortium name="The Broad Institute Genomics Platform"/>
            <consortium name="The Broad Institute Genome Sequencing Center for Infectious Disease"/>
            <person name="Wu L."/>
            <person name="Ma J."/>
        </authorList>
    </citation>
    <scope>NUCLEOTIDE SEQUENCE [LARGE SCALE GENOMIC DNA]</scope>
    <source>
        <strain evidence="4">KCTC 22558</strain>
    </source>
</reference>
<proteinExistence type="predicted"/>
<evidence type="ECO:0000256" key="1">
    <source>
        <dbReference type="SAM" id="MobiDB-lite"/>
    </source>
</evidence>
<feature type="chain" id="PRO_5046064674" description="F5/8 type C domain-containing protein" evidence="2">
    <location>
        <begin position="19"/>
        <end position="227"/>
    </location>
</feature>
<dbReference type="EMBL" id="BMXY01000002">
    <property type="protein sequence ID" value="GGZ65290.1"/>
    <property type="molecule type" value="Genomic_DNA"/>
</dbReference>
<feature type="signal peptide" evidence="2">
    <location>
        <begin position="1"/>
        <end position="18"/>
    </location>
</feature>
<comment type="caution">
    <text evidence="3">The sequence shown here is derived from an EMBL/GenBank/DDBJ whole genome shotgun (WGS) entry which is preliminary data.</text>
</comment>
<feature type="region of interest" description="Disordered" evidence="1">
    <location>
        <begin position="28"/>
        <end position="59"/>
    </location>
</feature>
<organism evidence="3 4">
    <name type="scientific">Cognatilysobacter xinjiangensis</name>
    <dbReference type="NCBI Taxonomy" id="546892"/>
    <lineage>
        <taxon>Bacteria</taxon>
        <taxon>Pseudomonadati</taxon>
        <taxon>Pseudomonadota</taxon>
        <taxon>Gammaproteobacteria</taxon>
        <taxon>Lysobacterales</taxon>
        <taxon>Lysobacteraceae</taxon>
        <taxon>Cognatilysobacter</taxon>
    </lineage>
</organism>
<dbReference type="Proteomes" id="UP000643403">
    <property type="component" value="Unassembled WGS sequence"/>
</dbReference>
<name>A0ABQ3C537_9GAMM</name>
<protein>
    <recommendedName>
        <fullName evidence="5">F5/8 type C domain-containing protein</fullName>
    </recommendedName>
</protein>
<gene>
    <name evidence="3" type="ORF">GCM10008101_18850</name>
</gene>
<evidence type="ECO:0000256" key="2">
    <source>
        <dbReference type="SAM" id="SignalP"/>
    </source>
</evidence>
<evidence type="ECO:0000313" key="4">
    <source>
        <dbReference type="Proteomes" id="UP000643403"/>
    </source>
</evidence>
<dbReference type="PROSITE" id="PS51257">
    <property type="entry name" value="PROKAR_LIPOPROTEIN"/>
    <property type="match status" value="1"/>
</dbReference>
<evidence type="ECO:0000313" key="3">
    <source>
        <dbReference type="EMBL" id="GGZ65290.1"/>
    </source>
</evidence>
<accession>A0ABQ3C537</accession>
<evidence type="ECO:0008006" key="5">
    <source>
        <dbReference type="Google" id="ProtNLM"/>
    </source>
</evidence>
<dbReference type="RefSeq" id="WP_189449277.1">
    <property type="nucleotide sequence ID" value="NZ_BMXY01000002.1"/>
</dbReference>
<sequence length="227" mass="23942">MNKGTVLASALLLTAALAGCKKHDDAQADTATPAADAAPAAQPAPATPAPADNASAPTDEAKARLDYATMEDGYINDANAQWAVSAKASTSFGEANEAPADSQDQNTPWQTTGAVNGKTWTNNQQDIGFDWLQLDYERPVSATAVRAVLNDDAVESIAKVELIGTDGAAHTVWSGVSDTKEDERGPRTWFVRTFDATPYPVKSVKLTFANNVKSGYKEVDAVQLVGK</sequence>